<dbReference type="PANTHER" id="PTHR31683">
    <property type="entry name" value="PECTATE LYASE 18-RELATED"/>
    <property type="match status" value="1"/>
</dbReference>
<evidence type="ECO:0000256" key="7">
    <source>
        <dbReference type="ARBA" id="ARBA00022729"/>
    </source>
</evidence>
<dbReference type="Pfam" id="PF06813">
    <property type="entry name" value="Nodulin-like"/>
    <property type="match status" value="1"/>
</dbReference>
<reference evidence="14 15" key="1">
    <citation type="journal article" date="2021" name="Hortic Res">
        <title>The domestication of Cucurbita argyrosperma as revealed by the genome of its wild relative.</title>
        <authorList>
            <person name="Barrera-Redondo J."/>
            <person name="Sanchez-de la Vega G."/>
            <person name="Aguirre-Liguori J.A."/>
            <person name="Castellanos-Morales G."/>
            <person name="Gutierrez-Guerrero Y.T."/>
            <person name="Aguirre-Dugua X."/>
            <person name="Aguirre-Planter E."/>
            <person name="Tenaillon M.I."/>
            <person name="Lira-Saade R."/>
            <person name="Eguiarte L.E."/>
        </authorList>
    </citation>
    <scope>NUCLEOTIDE SEQUENCE [LARGE SCALE GENOMIC DNA]</scope>
    <source>
        <strain evidence="14">JBR-2021</strain>
    </source>
</reference>
<comment type="caution">
    <text evidence="14">The sequence shown here is derived from an EMBL/GenBank/DDBJ whole genome shotgun (WGS) entry which is preliminary data.</text>
</comment>
<dbReference type="Pfam" id="PF23262">
    <property type="entry name" value="NFD4_C"/>
    <property type="match status" value="1"/>
</dbReference>
<feature type="chain" id="PRO_5043888042" description="pectate lyase" evidence="12">
    <location>
        <begin position="23"/>
        <end position="1041"/>
    </location>
</feature>
<evidence type="ECO:0000256" key="8">
    <source>
        <dbReference type="ARBA" id="ARBA00022837"/>
    </source>
</evidence>
<feature type="compositionally biased region" description="Basic and acidic residues" evidence="10">
    <location>
        <begin position="1031"/>
        <end position="1041"/>
    </location>
</feature>
<evidence type="ECO:0000256" key="11">
    <source>
        <dbReference type="SAM" id="Phobius"/>
    </source>
</evidence>
<evidence type="ECO:0000256" key="6">
    <source>
        <dbReference type="ARBA" id="ARBA00022723"/>
    </source>
</evidence>
<feature type="transmembrane region" description="Helical" evidence="11">
    <location>
        <begin position="625"/>
        <end position="642"/>
    </location>
</feature>
<comment type="similarity">
    <text evidence="4">Belongs to the polysaccharide lyase 1 family.</text>
</comment>
<keyword evidence="9 14" id="KW-0456">Lyase</keyword>
<keyword evidence="6" id="KW-0479">Metal-binding</keyword>
<evidence type="ECO:0000256" key="9">
    <source>
        <dbReference type="ARBA" id="ARBA00023239"/>
    </source>
</evidence>
<feature type="transmembrane region" description="Helical" evidence="11">
    <location>
        <begin position="533"/>
        <end position="552"/>
    </location>
</feature>
<feature type="transmembrane region" description="Helical" evidence="11">
    <location>
        <begin position="884"/>
        <end position="906"/>
    </location>
</feature>
<sequence>MFLVLTILLLWMSGSIFCVGSAASFNLTLPHQHPDPDSVADELQRTVNASVWRRQMLSESKDQTSSCLTGNPIDDCWRCDPNWAANRQRLADCGIGFGRDAMGGKGGKIYIVTDSSDSDPTNPTPGTLRHAVIQFEPLWIIFSADMNIKLKYELIINNFKTIDGRGANVHITGGGCITIHSVSNIIIHNIHVHHCKPSGNANIRSTPTHVGHWGLSDGDGISIFDSRKIWIDHCSLSYCKDGLIDATMGSTGITISNSYFSHHDKVMLLGHDDKYTQDSGMQVTIAFNHFGEALSQRMPRCRYGYIHVVNNDFTAWEMYAIGGSARPTINSQGNRYTAPVDPNAKEVTKRLDTAETEWAAWNWRSEGDILVNGAFFVPSGAGLSTQYGKASSVEPKSVALINQLTMNAGVFGAPRYNVGQGIVYPGFNGSNHGDGDGGNTAISNSPIYGNGGGSNDEYYGMIFKGPWFMMFASFLIMSMAGIPYMFGLYSGTIKSVLGYDQTTLNFISFFKDVGTTVGILAGLINEVTPPWSILAMGALLNFFGYFMIWLSVSEKIPTHVWLMCLYICVGANATTFANTGALVTCVKNYPQRRGVIIGILKGYMGLSGAIVTQLYHAIYGKDEKSLILLLGWLPAVISFIFLPTVRRMKVEHEEDELRVFYRFLYISLGLAGFLMLMIILQQKFSFGRGEYGGSAAVVTLLLLLPIVVVVAQEFKAWRRLNKPPVIENGLSSKPGTPALKNTTPMSLLPKKPKETEPAISTKIQWWKNVLNPPERGEDWTILQALFSVDMFLLFLATACGVGGTLTAIDNLGQIGQSQDYPKKSISTFVTLVSIWNYLGRVMAGFLSEHLLIKYRFPRTSMLTIVLLLSCIAHLLIAFNPSGGLYIASVLTGFCYGAQWPLLFAIISEIFGLKYYATLYNFGSVASPVGLYLLNVNVAGYLYDKEAKKQLAATGRIRKTGDELNCNGTVCFKLSFMIITAVCLFGALVSLVLVVRTRKFYKSDIYRRFREAEEAEKAEKEDGGGFINGGDIVKDSKQGLRK</sequence>
<keyword evidence="7 12" id="KW-0732">Signal</keyword>
<comment type="pathway">
    <text evidence="3">Glycan metabolism; pectin degradation; 2-dehydro-3-deoxy-D-gluconate from pectin: step 2/5.</text>
</comment>
<feature type="transmembrane region" description="Helical" evidence="11">
    <location>
        <begin position="692"/>
        <end position="711"/>
    </location>
</feature>
<feature type="signal peptide" evidence="12">
    <location>
        <begin position="1"/>
        <end position="22"/>
    </location>
</feature>
<protein>
    <recommendedName>
        <fullName evidence="5">pectate lyase</fullName>
        <ecNumber evidence="5">4.2.2.2</ecNumber>
    </recommendedName>
</protein>
<evidence type="ECO:0000256" key="1">
    <source>
        <dbReference type="ARBA" id="ARBA00000695"/>
    </source>
</evidence>
<proteinExistence type="inferred from homology"/>
<comment type="catalytic activity">
    <reaction evidence="1">
        <text>Eliminative cleavage of (1-&gt;4)-alpha-D-galacturonan to give oligosaccharides with 4-deoxy-alpha-D-galact-4-enuronosyl groups at their non-reducing ends.</text>
        <dbReference type="EC" id="4.2.2.2"/>
    </reaction>
</comment>
<evidence type="ECO:0000256" key="3">
    <source>
        <dbReference type="ARBA" id="ARBA00005220"/>
    </source>
</evidence>
<dbReference type="Pfam" id="PF00544">
    <property type="entry name" value="Pectate_lyase_4"/>
    <property type="match status" value="1"/>
</dbReference>
<keyword evidence="11" id="KW-0812">Transmembrane</keyword>
<dbReference type="EMBL" id="JAGKQH010000004">
    <property type="protein sequence ID" value="KAG6601187.1"/>
    <property type="molecule type" value="Genomic_DNA"/>
</dbReference>
<dbReference type="CDD" id="cd17354">
    <property type="entry name" value="MFS_Mch1p_like"/>
    <property type="match status" value="1"/>
</dbReference>
<evidence type="ECO:0000256" key="5">
    <source>
        <dbReference type="ARBA" id="ARBA00012272"/>
    </source>
</evidence>
<comment type="cofactor">
    <cofactor evidence="2">
        <name>Ca(2+)</name>
        <dbReference type="ChEBI" id="CHEBI:29108"/>
    </cofactor>
</comment>
<keyword evidence="8" id="KW-0106">Calcium</keyword>
<feature type="transmembrane region" description="Helical" evidence="11">
    <location>
        <begin position="828"/>
        <end position="847"/>
    </location>
</feature>
<dbReference type="PANTHER" id="PTHR31683:SF11">
    <property type="entry name" value="PECTATE LYASE"/>
    <property type="match status" value="1"/>
</dbReference>
<dbReference type="InterPro" id="IPR045032">
    <property type="entry name" value="PEL"/>
</dbReference>
<dbReference type="AlphaFoldDB" id="A0AAV6NTV0"/>
<evidence type="ECO:0000313" key="15">
    <source>
        <dbReference type="Proteomes" id="UP000685013"/>
    </source>
</evidence>
<name>A0AAV6NTV0_9ROSI</name>
<evidence type="ECO:0000256" key="2">
    <source>
        <dbReference type="ARBA" id="ARBA00001913"/>
    </source>
</evidence>
<feature type="region of interest" description="Disordered" evidence="10">
    <location>
        <begin position="1012"/>
        <end position="1041"/>
    </location>
</feature>
<keyword evidence="11" id="KW-0472">Membrane</keyword>
<dbReference type="FunFam" id="2.160.20.10:FF:000009">
    <property type="entry name" value="Pectate lyase"/>
    <property type="match status" value="1"/>
</dbReference>
<keyword evidence="15" id="KW-1185">Reference proteome</keyword>
<dbReference type="SMART" id="SM00656">
    <property type="entry name" value="Amb_all"/>
    <property type="match status" value="1"/>
</dbReference>
<evidence type="ECO:0000313" key="14">
    <source>
        <dbReference type="EMBL" id="KAG6601187.1"/>
    </source>
</evidence>
<dbReference type="InterPro" id="IPR056555">
    <property type="entry name" value="NFD4_C"/>
</dbReference>
<feature type="transmembrane region" description="Helical" evidence="11">
    <location>
        <begin position="918"/>
        <end position="942"/>
    </location>
</feature>
<dbReference type="Proteomes" id="UP000685013">
    <property type="component" value="Chromosome 4"/>
</dbReference>
<feature type="transmembrane region" description="Helical" evidence="11">
    <location>
        <begin position="595"/>
        <end position="619"/>
    </location>
</feature>
<evidence type="ECO:0000256" key="4">
    <source>
        <dbReference type="ARBA" id="ARBA00010980"/>
    </source>
</evidence>
<feature type="compositionally biased region" description="Polar residues" evidence="10">
    <location>
        <begin position="731"/>
        <end position="745"/>
    </location>
</feature>
<feature type="transmembrane region" description="Helical" evidence="11">
    <location>
        <begin position="467"/>
        <end position="489"/>
    </location>
</feature>
<feature type="transmembrane region" description="Helical" evidence="11">
    <location>
        <begin position="859"/>
        <end position="878"/>
    </location>
</feature>
<feature type="transmembrane region" description="Helical" evidence="11">
    <location>
        <begin position="973"/>
        <end position="994"/>
    </location>
</feature>
<evidence type="ECO:0000256" key="10">
    <source>
        <dbReference type="SAM" id="MobiDB-lite"/>
    </source>
</evidence>
<feature type="transmembrane region" description="Helical" evidence="11">
    <location>
        <begin position="663"/>
        <end position="680"/>
    </location>
</feature>
<evidence type="ECO:0000256" key="12">
    <source>
        <dbReference type="SAM" id="SignalP"/>
    </source>
</evidence>
<dbReference type="InterPro" id="IPR002022">
    <property type="entry name" value="Pec_lyase"/>
</dbReference>
<feature type="transmembrane region" description="Helical" evidence="11">
    <location>
        <begin position="558"/>
        <end position="583"/>
    </location>
</feature>
<keyword evidence="11" id="KW-1133">Transmembrane helix</keyword>
<evidence type="ECO:0000259" key="13">
    <source>
        <dbReference type="SMART" id="SM00656"/>
    </source>
</evidence>
<organism evidence="14 15">
    <name type="scientific">Cucurbita argyrosperma subsp. sororia</name>
    <dbReference type="NCBI Taxonomy" id="37648"/>
    <lineage>
        <taxon>Eukaryota</taxon>
        <taxon>Viridiplantae</taxon>
        <taxon>Streptophyta</taxon>
        <taxon>Embryophyta</taxon>
        <taxon>Tracheophyta</taxon>
        <taxon>Spermatophyta</taxon>
        <taxon>Magnoliopsida</taxon>
        <taxon>eudicotyledons</taxon>
        <taxon>Gunneridae</taxon>
        <taxon>Pentapetalae</taxon>
        <taxon>rosids</taxon>
        <taxon>fabids</taxon>
        <taxon>Cucurbitales</taxon>
        <taxon>Cucurbitaceae</taxon>
        <taxon>Cucurbiteae</taxon>
        <taxon>Cucurbita</taxon>
    </lineage>
</organism>
<gene>
    <name evidence="14" type="primary">PMR6</name>
    <name evidence="14" type="ORF">SDJN03_06420</name>
</gene>
<dbReference type="InterPro" id="IPR010658">
    <property type="entry name" value="Nodulin-like"/>
</dbReference>
<dbReference type="GO" id="GO:0046872">
    <property type="term" value="F:metal ion binding"/>
    <property type="evidence" value="ECO:0007669"/>
    <property type="project" value="UniProtKB-KW"/>
</dbReference>
<dbReference type="EC" id="4.2.2.2" evidence="5"/>
<feature type="domain" description="Pectate lyase" evidence="13">
    <location>
        <begin position="145"/>
        <end position="342"/>
    </location>
</feature>
<feature type="region of interest" description="Disordered" evidence="10">
    <location>
        <begin position="731"/>
        <end position="752"/>
    </location>
</feature>
<accession>A0AAV6NTV0</accession>
<feature type="non-terminal residue" evidence="14">
    <location>
        <position position="1"/>
    </location>
</feature>
<dbReference type="GO" id="GO:0030570">
    <property type="term" value="F:pectate lyase activity"/>
    <property type="evidence" value="ECO:0007669"/>
    <property type="project" value="UniProtKB-EC"/>
</dbReference>
<feature type="compositionally biased region" description="Basic and acidic residues" evidence="10">
    <location>
        <begin position="1012"/>
        <end position="1022"/>
    </location>
</feature>
<feature type="transmembrane region" description="Helical" evidence="11">
    <location>
        <begin position="784"/>
        <end position="808"/>
    </location>
</feature>